<proteinExistence type="predicted"/>
<protein>
    <submittedName>
        <fullName evidence="1">Uncharacterized protein</fullName>
    </submittedName>
</protein>
<gene>
    <name evidence="1" type="ORF">AVEN_134538_1</name>
</gene>
<comment type="caution">
    <text evidence="1">The sequence shown here is derived from an EMBL/GenBank/DDBJ whole genome shotgun (WGS) entry which is preliminary data.</text>
</comment>
<accession>A0A4Y2VYB3</accession>
<evidence type="ECO:0000313" key="1">
    <source>
        <dbReference type="EMBL" id="GBO29631.1"/>
    </source>
</evidence>
<dbReference type="Proteomes" id="UP000499080">
    <property type="component" value="Unassembled WGS sequence"/>
</dbReference>
<dbReference type="EMBL" id="BGPR01052799">
    <property type="protein sequence ID" value="GBO29631.1"/>
    <property type="molecule type" value="Genomic_DNA"/>
</dbReference>
<name>A0A4Y2VYB3_ARAVE</name>
<dbReference type="AlphaFoldDB" id="A0A4Y2VYB3"/>
<organism evidence="1 2">
    <name type="scientific">Araneus ventricosus</name>
    <name type="common">Orbweaver spider</name>
    <name type="synonym">Epeira ventricosa</name>
    <dbReference type="NCBI Taxonomy" id="182803"/>
    <lineage>
        <taxon>Eukaryota</taxon>
        <taxon>Metazoa</taxon>
        <taxon>Ecdysozoa</taxon>
        <taxon>Arthropoda</taxon>
        <taxon>Chelicerata</taxon>
        <taxon>Arachnida</taxon>
        <taxon>Araneae</taxon>
        <taxon>Araneomorphae</taxon>
        <taxon>Entelegynae</taxon>
        <taxon>Araneoidea</taxon>
        <taxon>Araneidae</taxon>
        <taxon>Araneus</taxon>
    </lineage>
</organism>
<keyword evidence="2" id="KW-1185">Reference proteome</keyword>
<sequence>MGHLFSEVWLRVPEVEVHLLIANINMWERTMTIYVRNSYCFRLRIVQPSNLTFVPVCWDASKMMRTIPANDAQIEVVCVAVPLRRRHAIGKLRTLISLGENMARSE</sequence>
<evidence type="ECO:0000313" key="2">
    <source>
        <dbReference type="Proteomes" id="UP000499080"/>
    </source>
</evidence>
<reference evidence="1 2" key="1">
    <citation type="journal article" date="2019" name="Sci. Rep.">
        <title>Orb-weaving spider Araneus ventricosus genome elucidates the spidroin gene catalogue.</title>
        <authorList>
            <person name="Kono N."/>
            <person name="Nakamura H."/>
            <person name="Ohtoshi R."/>
            <person name="Moran D.A.P."/>
            <person name="Shinohara A."/>
            <person name="Yoshida Y."/>
            <person name="Fujiwara M."/>
            <person name="Mori M."/>
            <person name="Tomita M."/>
            <person name="Arakawa K."/>
        </authorList>
    </citation>
    <scope>NUCLEOTIDE SEQUENCE [LARGE SCALE GENOMIC DNA]</scope>
</reference>